<dbReference type="AlphaFoldDB" id="A0A4V5UWT8"/>
<dbReference type="InterPro" id="IPR036426">
    <property type="entry name" value="Bulb-type_lectin_dom_sf"/>
</dbReference>
<dbReference type="PROSITE" id="PS50927">
    <property type="entry name" value="BULB_LECTIN"/>
    <property type="match status" value="1"/>
</dbReference>
<proteinExistence type="predicted"/>
<feature type="chain" id="PRO_5020191099" description="Bulb-type lectin domain-containing protein" evidence="1">
    <location>
        <begin position="30"/>
        <end position="257"/>
    </location>
</feature>
<dbReference type="EMBL" id="SZPZ01000003">
    <property type="protein sequence ID" value="TKK78173.1"/>
    <property type="molecule type" value="Genomic_DNA"/>
</dbReference>
<dbReference type="Proteomes" id="UP000305836">
    <property type="component" value="Unassembled WGS sequence"/>
</dbReference>
<dbReference type="OrthoDB" id="3821665at2"/>
<reference evidence="3 4" key="1">
    <citation type="submission" date="2019-04" db="EMBL/GenBank/DDBJ databases">
        <title>Kribbella sp. NEAU-THZ 27 nov., a novel actinomycete isolated from soil.</title>
        <authorList>
            <person name="Duan L."/>
        </authorList>
    </citation>
    <scope>NUCLEOTIDE SEQUENCE [LARGE SCALE GENOMIC DNA]</scope>
    <source>
        <strain evidence="4">NEAU-THZ27</strain>
    </source>
</reference>
<evidence type="ECO:0000256" key="1">
    <source>
        <dbReference type="SAM" id="SignalP"/>
    </source>
</evidence>
<feature type="domain" description="Bulb-type lectin" evidence="2">
    <location>
        <begin position="35"/>
        <end position="179"/>
    </location>
</feature>
<accession>A0A4V5UWT8</accession>
<comment type="caution">
    <text evidence="3">The sequence shown here is derived from an EMBL/GenBank/DDBJ whole genome shotgun (WGS) entry which is preliminary data.</text>
</comment>
<sequence>MLRRLWAGILAVTSLTGGMAVLGSTAAEAQPAAVSDTLLPGQKLMALQSIKSKSGVFTLTMQRSGVVTLLQRGDKQPLWQTETYRPGAVLVMGQDGMLRIIWGRTQLLAIGAASAGAKLVLPNTGLLATYNTRGKAVWNRHMVIGTLTPGVILNAPSVGPGREVILYSVSHAYTVQMLDSGSLVLLKNGKTVLWTTGKSGLPKGWAVMRADGTLSTYNVSNDETWQYDTRRPGTVAQVRDDGSFLLINGKTVVKKFH</sequence>
<dbReference type="RefSeq" id="WP_137256330.1">
    <property type="nucleotide sequence ID" value="NZ_JBHSPQ010000002.1"/>
</dbReference>
<organism evidence="3 4">
    <name type="scientific">Kribbella jiaozuonensis</name>
    <dbReference type="NCBI Taxonomy" id="2575441"/>
    <lineage>
        <taxon>Bacteria</taxon>
        <taxon>Bacillati</taxon>
        <taxon>Actinomycetota</taxon>
        <taxon>Actinomycetes</taxon>
        <taxon>Propionibacteriales</taxon>
        <taxon>Kribbellaceae</taxon>
        <taxon>Kribbella</taxon>
    </lineage>
</organism>
<evidence type="ECO:0000313" key="3">
    <source>
        <dbReference type="EMBL" id="TKK78173.1"/>
    </source>
</evidence>
<dbReference type="InterPro" id="IPR001480">
    <property type="entry name" value="Bulb-type_lectin_dom"/>
</dbReference>
<gene>
    <name evidence="3" type="ORF">FDA38_24075</name>
</gene>
<protein>
    <recommendedName>
        <fullName evidence="2">Bulb-type lectin domain-containing protein</fullName>
    </recommendedName>
</protein>
<name>A0A4V5UWT8_9ACTN</name>
<evidence type="ECO:0000259" key="2">
    <source>
        <dbReference type="PROSITE" id="PS50927"/>
    </source>
</evidence>
<keyword evidence="1" id="KW-0732">Signal</keyword>
<feature type="signal peptide" evidence="1">
    <location>
        <begin position="1"/>
        <end position="29"/>
    </location>
</feature>
<keyword evidence="4" id="KW-1185">Reference proteome</keyword>
<evidence type="ECO:0000313" key="4">
    <source>
        <dbReference type="Proteomes" id="UP000305836"/>
    </source>
</evidence>
<dbReference type="Gene3D" id="2.90.10.30">
    <property type="match status" value="2"/>
</dbReference>
<dbReference type="SUPFAM" id="SSF51110">
    <property type="entry name" value="alpha-D-mannose-specific plant lectins"/>
    <property type="match status" value="1"/>
</dbReference>